<sequence>MDRNQEPDYPIDPHQFPVAHLPTQSPPVTQTPSTQTSPSNIGSVPNPAPVPTPFTQAATASTVVPSHPQPYYPISTPASPPPALGSSFTAEPTTRSITAPILVSGPPALLTPGPEYTSTHSERPQTTERQITERQTREAQAPVLDSIPGGSQPGSLHRNRERDPTRQTTLSIEKIPLDDAETLPGSVHGIGSPRRQGSQAIGVNPLPPLPHEIRIGRPPADRHTSIRARSGLDYIVPVDEKLYREKTAQERLQPTLDRAMAEKLKYATKAKMTGYALNLAIGLQVLLGALTTGLSAVTTGHQTSIMTAILGGLSTVVASYLARARGSNEPELSITRVKDLEQFIRECDAFMMDHGHVVGDKCDQTLDLLRRRFEELLGNSNGERRLSPPV</sequence>
<keyword evidence="2" id="KW-1133">Transmembrane helix</keyword>
<feature type="region of interest" description="Disordered" evidence="1">
    <location>
        <begin position="1"/>
        <end position="62"/>
    </location>
</feature>
<dbReference type="InterPro" id="IPR041622">
    <property type="entry name" value="SLATT_fungi"/>
</dbReference>
<evidence type="ECO:0000259" key="3">
    <source>
        <dbReference type="Pfam" id="PF18142"/>
    </source>
</evidence>
<accession>A0A9P5YCQ7</accession>
<dbReference type="NCBIfam" id="NF033635">
    <property type="entry name" value="SLATT_fungal"/>
    <property type="match status" value="1"/>
</dbReference>
<evidence type="ECO:0000313" key="5">
    <source>
        <dbReference type="Proteomes" id="UP000807353"/>
    </source>
</evidence>
<feature type="region of interest" description="Disordered" evidence="1">
    <location>
        <begin position="114"/>
        <end position="168"/>
    </location>
</feature>
<protein>
    <recommendedName>
        <fullName evidence="3">SMODS and SLOG-associating 2TM effector domain-containing protein</fullName>
    </recommendedName>
</protein>
<comment type="caution">
    <text evidence="4">The sequence shown here is derived from an EMBL/GenBank/DDBJ whole genome shotgun (WGS) entry which is preliminary data.</text>
</comment>
<dbReference type="EMBL" id="MU150236">
    <property type="protein sequence ID" value="KAF9467657.1"/>
    <property type="molecule type" value="Genomic_DNA"/>
</dbReference>
<dbReference type="AlphaFoldDB" id="A0A9P5YCQ7"/>
<name>A0A9P5YCQ7_9AGAR</name>
<feature type="transmembrane region" description="Helical" evidence="2">
    <location>
        <begin position="303"/>
        <end position="322"/>
    </location>
</feature>
<dbReference type="OrthoDB" id="3245801at2759"/>
<evidence type="ECO:0000256" key="1">
    <source>
        <dbReference type="SAM" id="MobiDB-lite"/>
    </source>
</evidence>
<feature type="compositionally biased region" description="Polar residues" evidence="1">
    <location>
        <begin position="53"/>
        <end position="62"/>
    </location>
</feature>
<proteinExistence type="predicted"/>
<gene>
    <name evidence="4" type="ORF">BDZ94DRAFT_1305280</name>
</gene>
<feature type="transmembrane region" description="Helical" evidence="2">
    <location>
        <begin position="275"/>
        <end position="297"/>
    </location>
</feature>
<keyword evidence="2" id="KW-0812">Transmembrane</keyword>
<dbReference type="Pfam" id="PF18142">
    <property type="entry name" value="SLATT_fungal"/>
    <property type="match status" value="1"/>
</dbReference>
<organism evidence="4 5">
    <name type="scientific">Collybia nuda</name>
    <dbReference type="NCBI Taxonomy" id="64659"/>
    <lineage>
        <taxon>Eukaryota</taxon>
        <taxon>Fungi</taxon>
        <taxon>Dikarya</taxon>
        <taxon>Basidiomycota</taxon>
        <taxon>Agaricomycotina</taxon>
        <taxon>Agaricomycetes</taxon>
        <taxon>Agaricomycetidae</taxon>
        <taxon>Agaricales</taxon>
        <taxon>Tricholomatineae</taxon>
        <taxon>Clitocybaceae</taxon>
        <taxon>Collybia</taxon>
    </lineage>
</organism>
<evidence type="ECO:0000256" key="2">
    <source>
        <dbReference type="SAM" id="Phobius"/>
    </source>
</evidence>
<keyword evidence="5" id="KW-1185">Reference proteome</keyword>
<feature type="compositionally biased region" description="Low complexity" evidence="1">
    <location>
        <begin position="22"/>
        <end position="39"/>
    </location>
</feature>
<keyword evidence="2" id="KW-0472">Membrane</keyword>
<feature type="domain" description="SMODS and SLOG-associating 2TM effector" evidence="3">
    <location>
        <begin position="258"/>
        <end position="379"/>
    </location>
</feature>
<dbReference type="Proteomes" id="UP000807353">
    <property type="component" value="Unassembled WGS sequence"/>
</dbReference>
<feature type="compositionally biased region" description="Basic and acidic residues" evidence="1">
    <location>
        <begin position="120"/>
        <end position="137"/>
    </location>
</feature>
<reference evidence="4" key="1">
    <citation type="submission" date="2020-11" db="EMBL/GenBank/DDBJ databases">
        <authorList>
            <consortium name="DOE Joint Genome Institute"/>
            <person name="Ahrendt S."/>
            <person name="Riley R."/>
            <person name="Andreopoulos W."/>
            <person name="Labutti K."/>
            <person name="Pangilinan J."/>
            <person name="Ruiz-Duenas F.J."/>
            <person name="Barrasa J.M."/>
            <person name="Sanchez-Garcia M."/>
            <person name="Camarero S."/>
            <person name="Miyauchi S."/>
            <person name="Serrano A."/>
            <person name="Linde D."/>
            <person name="Babiker R."/>
            <person name="Drula E."/>
            <person name="Ayuso-Fernandez I."/>
            <person name="Pacheco R."/>
            <person name="Padilla G."/>
            <person name="Ferreira P."/>
            <person name="Barriuso J."/>
            <person name="Kellner H."/>
            <person name="Castanera R."/>
            <person name="Alfaro M."/>
            <person name="Ramirez L."/>
            <person name="Pisabarro A.G."/>
            <person name="Kuo A."/>
            <person name="Tritt A."/>
            <person name="Lipzen A."/>
            <person name="He G."/>
            <person name="Yan M."/>
            <person name="Ng V."/>
            <person name="Cullen D."/>
            <person name="Martin F."/>
            <person name="Rosso M.-N."/>
            <person name="Henrissat B."/>
            <person name="Hibbett D."/>
            <person name="Martinez A.T."/>
            <person name="Grigoriev I.V."/>
        </authorList>
    </citation>
    <scope>NUCLEOTIDE SEQUENCE</scope>
    <source>
        <strain evidence="4">CBS 247.69</strain>
    </source>
</reference>
<evidence type="ECO:0000313" key="4">
    <source>
        <dbReference type="EMBL" id="KAF9467657.1"/>
    </source>
</evidence>